<dbReference type="PANTHER" id="PTHR24320">
    <property type="entry name" value="RETINOL DEHYDROGENASE"/>
    <property type="match status" value="1"/>
</dbReference>
<dbReference type="SUPFAM" id="SSF51735">
    <property type="entry name" value="NAD(P)-binding Rossmann-fold domains"/>
    <property type="match status" value="1"/>
</dbReference>
<evidence type="ECO:0000313" key="4">
    <source>
        <dbReference type="EMBL" id="CAA9578754.1"/>
    </source>
</evidence>
<keyword evidence="2" id="KW-0560">Oxidoreductase</keyword>
<dbReference type="Pfam" id="PF00106">
    <property type="entry name" value="adh_short"/>
    <property type="match status" value="1"/>
</dbReference>
<proteinExistence type="inferred from homology"/>
<reference evidence="4" key="1">
    <citation type="submission" date="2020-02" db="EMBL/GenBank/DDBJ databases">
        <authorList>
            <person name="Meier V. D."/>
        </authorList>
    </citation>
    <scope>NUCLEOTIDE SEQUENCE</scope>
    <source>
        <strain evidence="4">AVDCRST_MAG19</strain>
    </source>
</reference>
<sequence>MVDEAKMVVITGGNAGLGYETAKTIAAAGDDWHVLVAGRDPAKTGEAVRRLVAETGHHRIEGMTLDLASLASVRRFAAALDVRLAGGELPPLRAVVCNAGIQVVRGMTATEDGYETTFGVNHLGHFLLVNLLLPRLTVPARIVFVGSGTHDPANRLARLTGMPAPRWRDPEALARPDRFPDPAERGEGAATVGRRRYTTSKLATIYAAYELSRRLQAARDGAIGAPVTVNVFDPGLMPGSGLARDAGPVARFLWHRVLPAMRFVVPGVSSTRRSGRALARLVLDPTLAAVTGRYFAGLRDQPSSPESYDEANAAALWEASAALVALAPADAPIVATGKATAA</sequence>
<protein>
    <submittedName>
        <fullName evidence="4">Oxidoreductase, short-chain dehydrogenase/reductase family</fullName>
    </submittedName>
</protein>
<comment type="similarity">
    <text evidence="1">Belongs to the short-chain dehydrogenases/reductases (SDR) family.</text>
</comment>
<evidence type="ECO:0000256" key="1">
    <source>
        <dbReference type="ARBA" id="ARBA00006484"/>
    </source>
</evidence>
<dbReference type="Gene3D" id="3.40.50.720">
    <property type="entry name" value="NAD(P)-binding Rossmann-like Domain"/>
    <property type="match status" value="1"/>
</dbReference>
<name>A0A6J4VIC3_9BACT</name>
<dbReference type="GO" id="GO:0016491">
    <property type="term" value="F:oxidoreductase activity"/>
    <property type="evidence" value="ECO:0007669"/>
    <property type="project" value="UniProtKB-KW"/>
</dbReference>
<organism evidence="4">
    <name type="scientific">uncultured Thermomicrobiales bacterium</name>
    <dbReference type="NCBI Taxonomy" id="1645740"/>
    <lineage>
        <taxon>Bacteria</taxon>
        <taxon>Pseudomonadati</taxon>
        <taxon>Thermomicrobiota</taxon>
        <taxon>Thermomicrobia</taxon>
        <taxon>Thermomicrobiales</taxon>
        <taxon>environmental samples</taxon>
    </lineage>
</organism>
<dbReference type="AlphaFoldDB" id="A0A6J4VIC3"/>
<evidence type="ECO:0000256" key="2">
    <source>
        <dbReference type="ARBA" id="ARBA00023002"/>
    </source>
</evidence>
<dbReference type="EMBL" id="CADCWL010000205">
    <property type="protein sequence ID" value="CAA9578754.1"/>
    <property type="molecule type" value="Genomic_DNA"/>
</dbReference>
<feature type="compositionally biased region" description="Basic and acidic residues" evidence="3">
    <location>
        <begin position="172"/>
        <end position="187"/>
    </location>
</feature>
<accession>A0A6J4VIC3</accession>
<dbReference type="InterPro" id="IPR002347">
    <property type="entry name" value="SDR_fam"/>
</dbReference>
<dbReference type="PRINTS" id="PR00081">
    <property type="entry name" value="GDHRDH"/>
</dbReference>
<gene>
    <name evidence="4" type="ORF">AVDCRST_MAG19-3770</name>
</gene>
<dbReference type="PANTHER" id="PTHR24320:SF152">
    <property type="entry name" value="SHORT-CHAIN DEHYDROGENASE_REDUCTASE FAMILY PROTEIN"/>
    <property type="match status" value="1"/>
</dbReference>
<feature type="region of interest" description="Disordered" evidence="3">
    <location>
        <begin position="172"/>
        <end position="192"/>
    </location>
</feature>
<dbReference type="InterPro" id="IPR036291">
    <property type="entry name" value="NAD(P)-bd_dom_sf"/>
</dbReference>
<evidence type="ECO:0000256" key="3">
    <source>
        <dbReference type="SAM" id="MobiDB-lite"/>
    </source>
</evidence>